<organism evidence="4 5">
    <name type="scientific">Kribbella albertanoniae</name>
    <dbReference type="NCBI Taxonomy" id="1266829"/>
    <lineage>
        <taxon>Bacteria</taxon>
        <taxon>Bacillati</taxon>
        <taxon>Actinomycetota</taxon>
        <taxon>Actinomycetes</taxon>
        <taxon>Propionibacteriales</taxon>
        <taxon>Kribbellaceae</taxon>
        <taxon>Kribbella</taxon>
    </lineage>
</organism>
<dbReference type="Pfam" id="PF00583">
    <property type="entry name" value="Acetyltransf_1"/>
    <property type="match status" value="2"/>
</dbReference>
<protein>
    <submittedName>
        <fullName evidence="4">GNAT family N-acetyltransferase</fullName>
    </submittedName>
</protein>
<feature type="domain" description="N-acetyltransferase" evidence="3">
    <location>
        <begin position="3"/>
        <end position="145"/>
    </location>
</feature>
<dbReference type="InterPro" id="IPR000182">
    <property type="entry name" value="GNAT_dom"/>
</dbReference>
<dbReference type="PANTHER" id="PTHR43877">
    <property type="entry name" value="AMINOALKYLPHOSPHONATE N-ACETYLTRANSFERASE-RELATED-RELATED"/>
    <property type="match status" value="1"/>
</dbReference>
<dbReference type="InterPro" id="IPR016181">
    <property type="entry name" value="Acyl_CoA_acyltransferase"/>
</dbReference>
<evidence type="ECO:0000313" key="4">
    <source>
        <dbReference type="EMBL" id="TDC34014.1"/>
    </source>
</evidence>
<name>A0A4R4QEU3_9ACTN</name>
<feature type="domain" description="N-acetyltransferase" evidence="3">
    <location>
        <begin position="167"/>
        <end position="300"/>
    </location>
</feature>
<dbReference type="PROSITE" id="PS51186">
    <property type="entry name" value="GNAT"/>
    <property type="match status" value="2"/>
</dbReference>
<comment type="caution">
    <text evidence="4">The sequence shown here is derived from an EMBL/GenBank/DDBJ whole genome shotgun (WGS) entry which is preliminary data.</text>
</comment>
<accession>A0A4R4QEU3</accession>
<evidence type="ECO:0000259" key="3">
    <source>
        <dbReference type="PROSITE" id="PS51186"/>
    </source>
</evidence>
<keyword evidence="5" id="KW-1185">Reference proteome</keyword>
<dbReference type="OrthoDB" id="3376052at2"/>
<dbReference type="AlphaFoldDB" id="A0A4R4QEU3"/>
<gene>
    <name evidence="4" type="ORF">E1261_04715</name>
</gene>
<dbReference type="EMBL" id="SMKA01000010">
    <property type="protein sequence ID" value="TDC34014.1"/>
    <property type="molecule type" value="Genomic_DNA"/>
</dbReference>
<evidence type="ECO:0000256" key="2">
    <source>
        <dbReference type="ARBA" id="ARBA00023315"/>
    </source>
</evidence>
<dbReference type="GO" id="GO:0016747">
    <property type="term" value="F:acyltransferase activity, transferring groups other than amino-acyl groups"/>
    <property type="evidence" value="ECO:0007669"/>
    <property type="project" value="InterPro"/>
</dbReference>
<sequence length="313" mass="34367">MMLTIREVRSDADYQAWRWVRMVVHPNERCPSTADLQEMATPERLLVLAESEGQVFGSGLADRSEEAERAFLAPRVLPEWRRRGVGTELLEALVDHAVDHGYSRAGSGVGDEGSLAFAERFGFVETDRQIEQVRMIGVEAQPTPPQGYEIVAVADRPELWQAAYSQVAVATFPDMDVPSLLQVSLEDWECEWINEPAAMFVAVADGKVVGVAGLMLDSDLPHRAEVAYTGVRREWRGRSVASTLKRTSMAWAAAHGITEIYTWTQAGNANMRRLNEHLGFTYGAVSISVRGAVPVGQLADEGSNPAPAEEPAC</sequence>
<dbReference type="CDD" id="cd04301">
    <property type="entry name" value="NAT_SF"/>
    <property type="match status" value="2"/>
</dbReference>
<dbReference type="Gene3D" id="3.40.630.30">
    <property type="match status" value="1"/>
</dbReference>
<evidence type="ECO:0000313" key="5">
    <source>
        <dbReference type="Proteomes" id="UP000295075"/>
    </source>
</evidence>
<dbReference type="InterPro" id="IPR050832">
    <property type="entry name" value="Bact_Acetyltransf"/>
</dbReference>
<keyword evidence="1 4" id="KW-0808">Transferase</keyword>
<evidence type="ECO:0000256" key="1">
    <source>
        <dbReference type="ARBA" id="ARBA00022679"/>
    </source>
</evidence>
<dbReference type="Proteomes" id="UP000295075">
    <property type="component" value="Unassembled WGS sequence"/>
</dbReference>
<dbReference type="SUPFAM" id="SSF55729">
    <property type="entry name" value="Acyl-CoA N-acyltransferases (Nat)"/>
    <property type="match status" value="2"/>
</dbReference>
<keyword evidence="2" id="KW-0012">Acyltransferase</keyword>
<proteinExistence type="predicted"/>
<reference evidence="4 5" key="1">
    <citation type="submission" date="2019-03" db="EMBL/GenBank/DDBJ databases">
        <title>Draft genome sequences of novel Actinobacteria.</title>
        <authorList>
            <person name="Sahin N."/>
            <person name="Ay H."/>
            <person name="Saygin H."/>
        </authorList>
    </citation>
    <scope>NUCLEOTIDE SEQUENCE [LARGE SCALE GENOMIC DNA]</scope>
    <source>
        <strain evidence="4 5">JCM 30547</strain>
    </source>
</reference>